<dbReference type="AlphaFoldDB" id="A0AAV8Z132"/>
<dbReference type="EMBL" id="JAPWTK010000023">
    <property type="protein sequence ID" value="KAJ8957344.1"/>
    <property type="molecule type" value="Genomic_DNA"/>
</dbReference>
<dbReference type="Gene3D" id="1.10.287.1490">
    <property type="match status" value="1"/>
</dbReference>
<keyword evidence="1" id="KW-0853">WD repeat</keyword>
<dbReference type="PROSITE" id="PS50294">
    <property type="entry name" value="WD_REPEATS_REGION"/>
    <property type="match status" value="1"/>
</dbReference>
<keyword evidence="4" id="KW-1185">Reference proteome</keyword>
<dbReference type="InterPro" id="IPR052993">
    <property type="entry name" value="CFA-57"/>
</dbReference>
<dbReference type="InterPro" id="IPR015943">
    <property type="entry name" value="WD40/YVTN_repeat-like_dom_sf"/>
</dbReference>
<dbReference type="Pfam" id="PF00400">
    <property type="entry name" value="WD40"/>
    <property type="match status" value="2"/>
</dbReference>
<dbReference type="SUPFAM" id="SSF50978">
    <property type="entry name" value="WD40 repeat-like"/>
    <property type="match status" value="1"/>
</dbReference>
<dbReference type="Gene3D" id="2.130.10.10">
    <property type="entry name" value="YVTN repeat-like/Quinoprotein amine dehydrogenase"/>
    <property type="match status" value="1"/>
</dbReference>
<dbReference type="PANTHER" id="PTHR32215">
    <property type="entry name" value="CILIA- AND FLAGELLA-ASSOCIATED PROTEIN 57"/>
    <property type="match status" value="1"/>
</dbReference>
<evidence type="ECO:0000256" key="2">
    <source>
        <dbReference type="SAM" id="Coils"/>
    </source>
</evidence>
<dbReference type="GO" id="GO:0003676">
    <property type="term" value="F:nucleic acid binding"/>
    <property type="evidence" value="ECO:0007669"/>
    <property type="project" value="InterPro"/>
</dbReference>
<evidence type="ECO:0000313" key="3">
    <source>
        <dbReference type="EMBL" id="KAJ8957344.1"/>
    </source>
</evidence>
<dbReference type="InterPro" id="IPR036397">
    <property type="entry name" value="RNaseH_sf"/>
</dbReference>
<sequence length="1046" mass="120934">MHSSTVIVEENNSYKISCLTCFNRGFVFGFTNGVVHLYEKETAHKYIKRGTFVIPERVIRREYDEEVEILTTINAIAINPSQDSVRLISETLDITKTIVHEIVSESLEMRKVCVKLVPKVLTDDQKARRASEGQPRKNPGSFTMLPSHTCFLVADYLVKAGITVVPQPPYSPDVAPRLFLFPRLKTPMKGQHFGSVKNIQMACTDALKAIPKENDYRAAFDALYAALRRGVKDRAIKIWNYETDEVELLRQFEDDIYSVALHPSGLYATIGFSDKLRFMTILIDDITTVKEFSIRTCRMVSFSRMGHLFAAANGNVIEVYCSITFEQMYILKGHSGKITGMSWSYNDRILATCGTEGTVYGWKVDQSARITETIIKSTRFTAVSINREGKNIFAVGVDGHLRELVNSNVHRDVVLPAANVPLDDMVTDGNPSGSLGSLGPSLNIPIGRGLAFITLEMALYYGNAVFDICLSWDDRYLISVARDGSICFWRLLNIEDKSLMYDPSAIKFTEVLIARNALEEKLELIRNLSLRLKEMEAEHTYKMRQKDALHDAKIEELHGRYISAMDELKVKNEQMETDHVQEINNINQQTNKTKVDHELNVQRLEDSYNEKLIAEYEKFHAFEAKMEKMLKESEGRYEQLKKEKADSEEQIRNDFMEQLRDKEDMYEDLLEHSQQEQKKHEVIKQQIEDDADREIYELKEAHEKELKEEQDLNVRVRGEAAAMKKKFLTSQKETDDLKHRLFCMENDNVKFKGIIINLEKEIADTKKEIQERDQTIEDKEKRLYQLKRNNQELEKFKFILDFKIKELKGQIEPKEKTIQEQLHQINDMVRELENLQKVILGLDLQLAEIKEKWTAANSEVKKEISKNRRMKQALQAIRFDIHNASSVIQNVPLLQKTVRDMYHKYNADKDFEITQAEDTEAKSEFLRQREFFRKDRSYITQSGTVYGSSKATKNANALSYDKVRLVEENAALLVETNSLRKNLQSESHQTKKLNALIAATNTEIHNKYKERLEENEKAIAALKEENERLLNKITEMTEPLEEEYCE</sequence>
<protein>
    <recommendedName>
        <fullName evidence="5">WD repeat-containing protein 65</fullName>
    </recommendedName>
</protein>
<dbReference type="PROSITE" id="PS50082">
    <property type="entry name" value="WD_REPEATS_2"/>
    <property type="match status" value="1"/>
</dbReference>
<accession>A0AAV8Z132</accession>
<dbReference type="Proteomes" id="UP001162162">
    <property type="component" value="Unassembled WGS sequence"/>
</dbReference>
<name>A0AAV8Z132_9CUCU</name>
<organism evidence="3 4">
    <name type="scientific">Aromia moschata</name>
    <dbReference type="NCBI Taxonomy" id="1265417"/>
    <lineage>
        <taxon>Eukaryota</taxon>
        <taxon>Metazoa</taxon>
        <taxon>Ecdysozoa</taxon>
        <taxon>Arthropoda</taxon>
        <taxon>Hexapoda</taxon>
        <taxon>Insecta</taxon>
        <taxon>Pterygota</taxon>
        <taxon>Neoptera</taxon>
        <taxon>Endopterygota</taxon>
        <taxon>Coleoptera</taxon>
        <taxon>Polyphaga</taxon>
        <taxon>Cucujiformia</taxon>
        <taxon>Chrysomeloidea</taxon>
        <taxon>Cerambycidae</taxon>
        <taxon>Cerambycinae</taxon>
        <taxon>Callichromatini</taxon>
        <taxon>Aromia</taxon>
    </lineage>
</organism>
<feature type="coiled-coil region" evidence="2">
    <location>
        <begin position="1005"/>
        <end position="1032"/>
    </location>
</feature>
<evidence type="ECO:0000313" key="4">
    <source>
        <dbReference type="Proteomes" id="UP001162162"/>
    </source>
</evidence>
<dbReference type="InterPro" id="IPR036322">
    <property type="entry name" value="WD40_repeat_dom_sf"/>
</dbReference>
<dbReference type="Gene3D" id="3.30.420.10">
    <property type="entry name" value="Ribonuclease H-like superfamily/Ribonuclease H"/>
    <property type="match status" value="1"/>
</dbReference>
<proteinExistence type="predicted"/>
<evidence type="ECO:0008006" key="5">
    <source>
        <dbReference type="Google" id="ProtNLM"/>
    </source>
</evidence>
<feature type="coiled-coil region" evidence="2">
    <location>
        <begin position="565"/>
        <end position="719"/>
    </location>
</feature>
<feature type="repeat" description="WD" evidence="1">
    <location>
        <begin position="331"/>
        <end position="372"/>
    </location>
</feature>
<dbReference type="SMART" id="SM00320">
    <property type="entry name" value="WD40"/>
    <property type="match status" value="4"/>
</dbReference>
<dbReference type="InterPro" id="IPR001680">
    <property type="entry name" value="WD40_rpt"/>
</dbReference>
<dbReference type="PANTHER" id="PTHR32215:SF0">
    <property type="entry name" value="CILIA- AND FLAGELLA-ASSOCIATED PROTEIN 57"/>
    <property type="match status" value="1"/>
</dbReference>
<gene>
    <name evidence="3" type="ORF">NQ318_004823</name>
</gene>
<feature type="coiled-coil region" evidence="2">
    <location>
        <begin position="755"/>
        <end position="852"/>
    </location>
</feature>
<evidence type="ECO:0000256" key="1">
    <source>
        <dbReference type="PROSITE-ProRule" id="PRU00221"/>
    </source>
</evidence>
<reference evidence="3" key="1">
    <citation type="journal article" date="2023" name="Insect Mol. Biol.">
        <title>Genome sequencing provides insights into the evolution of gene families encoding plant cell wall-degrading enzymes in longhorned beetles.</title>
        <authorList>
            <person name="Shin N.R."/>
            <person name="Okamura Y."/>
            <person name="Kirsch R."/>
            <person name="Pauchet Y."/>
        </authorList>
    </citation>
    <scope>NUCLEOTIDE SEQUENCE</scope>
    <source>
        <strain evidence="3">AMC_N1</strain>
    </source>
</reference>
<comment type="caution">
    <text evidence="3">The sequence shown here is derived from an EMBL/GenBank/DDBJ whole genome shotgun (WGS) entry which is preliminary data.</text>
</comment>
<keyword evidence="2" id="KW-0175">Coiled coil</keyword>